<keyword evidence="14" id="KW-1185">Reference proteome</keyword>
<dbReference type="EC" id="2.1.1.63" evidence="3"/>
<dbReference type="InterPro" id="IPR014048">
    <property type="entry name" value="MethylDNA_cys_MeTrfase_DNA-bd"/>
</dbReference>
<comment type="catalytic activity">
    <reaction evidence="1">
        <text>a 4-O-methyl-thymidine in DNA + L-cysteinyl-[protein] = a thymidine in DNA + S-methyl-L-cysteinyl-[protein]</text>
        <dbReference type="Rhea" id="RHEA:53428"/>
        <dbReference type="Rhea" id="RHEA-COMP:10131"/>
        <dbReference type="Rhea" id="RHEA-COMP:10132"/>
        <dbReference type="Rhea" id="RHEA-COMP:13555"/>
        <dbReference type="Rhea" id="RHEA-COMP:13556"/>
        <dbReference type="ChEBI" id="CHEBI:29950"/>
        <dbReference type="ChEBI" id="CHEBI:82612"/>
        <dbReference type="ChEBI" id="CHEBI:137386"/>
        <dbReference type="ChEBI" id="CHEBI:137387"/>
        <dbReference type="EC" id="2.1.1.63"/>
    </reaction>
</comment>
<keyword evidence="8" id="KW-0234">DNA repair</keyword>
<dbReference type="STRING" id="101091.A0A1C7N536"/>
<dbReference type="AlphaFoldDB" id="A0A1C7N536"/>
<dbReference type="Proteomes" id="UP000093000">
    <property type="component" value="Unassembled WGS sequence"/>
</dbReference>
<name>A0A1C7N536_9FUNG</name>
<proteinExistence type="inferred from homology"/>
<dbReference type="InterPro" id="IPR036217">
    <property type="entry name" value="MethylDNA_cys_MeTrfase_DNAb"/>
</dbReference>
<evidence type="ECO:0000256" key="10">
    <source>
        <dbReference type="ARBA" id="ARBA00031621"/>
    </source>
</evidence>
<evidence type="ECO:0000256" key="4">
    <source>
        <dbReference type="ARBA" id="ARBA00015377"/>
    </source>
</evidence>
<evidence type="ECO:0000256" key="9">
    <source>
        <dbReference type="ARBA" id="ARBA00030795"/>
    </source>
</evidence>
<organism evidence="13 14">
    <name type="scientific">Choanephora cucurbitarum</name>
    <dbReference type="NCBI Taxonomy" id="101091"/>
    <lineage>
        <taxon>Eukaryota</taxon>
        <taxon>Fungi</taxon>
        <taxon>Fungi incertae sedis</taxon>
        <taxon>Mucoromycota</taxon>
        <taxon>Mucoromycotina</taxon>
        <taxon>Mucoromycetes</taxon>
        <taxon>Mucorales</taxon>
        <taxon>Mucorineae</taxon>
        <taxon>Choanephoraceae</taxon>
        <taxon>Choanephoroideae</taxon>
        <taxon>Choanephora</taxon>
    </lineage>
</organism>
<evidence type="ECO:0000256" key="5">
    <source>
        <dbReference type="ARBA" id="ARBA00022603"/>
    </source>
</evidence>
<dbReference type="PANTHER" id="PTHR10815">
    <property type="entry name" value="METHYLATED-DNA--PROTEIN-CYSTEINE METHYLTRANSFERASE"/>
    <property type="match status" value="1"/>
</dbReference>
<evidence type="ECO:0000256" key="1">
    <source>
        <dbReference type="ARBA" id="ARBA00001286"/>
    </source>
</evidence>
<comment type="catalytic activity">
    <reaction evidence="11">
        <text>a 6-O-methyl-2'-deoxyguanosine in DNA + L-cysteinyl-[protein] = S-methyl-L-cysteinyl-[protein] + a 2'-deoxyguanosine in DNA</text>
        <dbReference type="Rhea" id="RHEA:24000"/>
        <dbReference type="Rhea" id="RHEA-COMP:10131"/>
        <dbReference type="Rhea" id="RHEA-COMP:10132"/>
        <dbReference type="Rhea" id="RHEA-COMP:11367"/>
        <dbReference type="Rhea" id="RHEA-COMP:11368"/>
        <dbReference type="ChEBI" id="CHEBI:29950"/>
        <dbReference type="ChEBI" id="CHEBI:82612"/>
        <dbReference type="ChEBI" id="CHEBI:85445"/>
        <dbReference type="ChEBI" id="CHEBI:85448"/>
        <dbReference type="EC" id="2.1.1.63"/>
    </reaction>
</comment>
<evidence type="ECO:0000259" key="12">
    <source>
        <dbReference type="Pfam" id="PF01035"/>
    </source>
</evidence>
<evidence type="ECO:0000256" key="2">
    <source>
        <dbReference type="ARBA" id="ARBA00008711"/>
    </source>
</evidence>
<dbReference type="SUPFAM" id="SSF46767">
    <property type="entry name" value="Methylated DNA-protein cysteine methyltransferase, C-terminal domain"/>
    <property type="match status" value="1"/>
</dbReference>
<keyword evidence="6 13" id="KW-0808">Transferase</keyword>
<keyword evidence="7" id="KW-0227">DNA damage</keyword>
<dbReference type="EMBL" id="LUGH01000551">
    <property type="protein sequence ID" value="OBZ84137.1"/>
    <property type="molecule type" value="Genomic_DNA"/>
</dbReference>
<feature type="domain" description="Methylated-DNA-[protein]-cysteine S-methyltransferase DNA binding" evidence="12">
    <location>
        <begin position="62"/>
        <end position="146"/>
    </location>
</feature>
<dbReference type="CDD" id="cd06445">
    <property type="entry name" value="ATase"/>
    <property type="match status" value="1"/>
</dbReference>
<dbReference type="InterPro" id="IPR001497">
    <property type="entry name" value="MethylDNA_cys_MeTrfase_AS"/>
</dbReference>
<comment type="caution">
    <text evidence="13">The sequence shown here is derived from an EMBL/GenBank/DDBJ whole genome shotgun (WGS) entry which is preliminary data.</text>
</comment>
<evidence type="ECO:0000256" key="8">
    <source>
        <dbReference type="ARBA" id="ARBA00023204"/>
    </source>
</evidence>
<dbReference type="GO" id="GO:0003908">
    <property type="term" value="F:methylated-DNA-[protein]-cysteine S-methyltransferase activity"/>
    <property type="evidence" value="ECO:0007669"/>
    <property type="project" value="UniProtKB-EC"/>
</dbReference>
<evidence type="ECO:0000313" key="13">
    <source>
        <dbReference type="EMBL" id="OBZ84137.1"/>
    </source>
</evidence>
<evidence type="ECO:0000256" key="11">
    <source>
        <dbReference type="ARBA" id="ARBA00049348"/>
    </source>
</evidence>
<dbReference type="Gene3D" id="1.10.10.10">
    <property type="entry name" value="Winged helix-like DNA-binding domain superfamily/Winged helix DNA-binding domain"/>
    <property type="match status" value="1"/>
</dbReference>
<dbReference type="PROSITE" id="PS00374">
    <property type="entry name" value="MGMT"/>
    <property type="match status" value="1"/>
</dbReference>
<evidence type="ECO:0000256" key="7">
    <source>
        <dbReference type="ARBA" id="ARBA00022763"/>
    </source>
</evidence>
<dbReference type="InterPro" id="IPR036388">
    <property type="entry name" value="WH-like_DNA-bd_sf"/>
</dbReference>
<dbReference type="OrthoDB" id="1907495at2759"/>
<dbReference type="GO" id="GO:0006281">
    <property type="term" value="P:DNA repair"/>
    <property type="evidence" value="ECO:0007669"/>
    <property type="project" value="UniProtKB-KW"/>
</dbReference>
<dbReference type="GO" id="GO:0032259">
    <property type="term" value="P:methylation"/>
    <property type="evidence" value="ECO:0007669"/>
    <property type="project" value="UniProtKB-KW"/>
</dbReference>
<reference evidence="13 14" key="1">
    <citation type="submission" date="2016-03" db="EMBL/GenBank/DDBJ databases">
        <title>Choanephora cucurbitarum.</title>
        <authorList>
            <person name="Min B."/>
            <person name="Park H."/>
            <person name="Park J.-H."/>
            <person name="Shin H.-D."/>
            <person name="Choi I.-G."/>
        </authorList>
    </citation>
    <scope>NUCLEOTIDE SEQUENCE [LARGE SCALE GENOMIC DNA]</scope>
    <source>
        <strain evidence="13 14">KUS-F28377</strain>
    </source>
</reference>
<gene>
    <name evidence="13" type="primary">ogt</name>
    <name evidence="13" type="ORF">A0J61_07820</name>
</gene>
<accession>A0A1C7N536</accession>
<protein>
    <recommendedName>
        <fullName evidence="4">Methylated-DNA--protein-cysteine methyltransferase</fullName>
        <ecNumber evidence="3">2.1.1.63</ecNumber>
    </recommendedName>
    <alternativeName>
        <fullName evidence="9">6-O-methylguanine-DNA methyltransferase</fullName>
    </alternativeName>
    <alternativeName>
        <fullName evidence="10">O-6-methylguanine-DNA-alkyltransferase</fullName>
    </alternativeName>
</protein>
<dbReference type="NCBIfam" id="TIGR00589">
    <property type="entry name" value="ogt"/>
    <property type="match status" value="1"/>
</dbReference>
<sequence>MPQLRTRIPKSNRPIKKTTKKSKIIQTFIAKDNDVKTTRIYPRTQKERMEYINPKTGKRITPFQYKVYDLVSKIPSGQVTSYKALSDALSSSPRAVGQALRVNPFCPLPIPCHRVITSGHELGGFSGGSGNCQLTADKKAKLEAEGCVFDAHYGYKHDINGTKDFFKPTMHDIIY</sequence>
<dbReference type="InParanoid" id="A0A1C7N536"/>
<dbReference type="Pfam" id="PF01035">
    <property type="entry name" value="DNA_binding_1"/>
    <property type="match status" value="1"/>
</dbReference>
<evidence type="ECO:0000256" key="3">
    <source>
        <dbReference type="ARBA" id="ARBA00011918"/>
    </source>
</evidence>
<evidence type="ECO:0000256" key="6">
    <source>
        <dbReference type="ARBA" id="ARBA00022679"/>
    </source>
</evidence>
<keyword evidence="5 13" id="KW-0489">Methyltransferase</keyword>
<dbReference type="PANTHER" id="PTHR10815:SF13">
    <property type="entry name" value="METHYLATED-DNA--PROTEIN-CYSTEINE METHYLTRANSFERASE"/>
    <property type="match status" value="1"/>
</dbReference>
<evidence type="ECO:0000313" key="14">
    <source>
        <dbReference type="Proteomes" id="UP000093000"/>
    </source>
</evidence>
<comment type="similarity">
    <text evidence="2">Belongs to the MGMT family.</text>
</comment>